<feature type="non-terminal residue" evidence="2">
    <location>
        <position position="1"/>
    </location>
</feature>
<dbReference type="SMART" id="SM00942">
    <property type="entry name" value="PriCT_1"/>
    <property type="match status" value="1"/>
</dbReference>
<keyword evidence="3" id="KW-1185">Reference proteome</keyword>
<sequence>IQVPASIPETKRNDTLFRVAASLHAKGLSDQAIREALLAENAAKCVPPLDTQEVEDIVQNVTARYPKGGTPPAVAVPEFLASLNATMTTTPGNVVQTQLPTIHSMLHDAPVSENAIVPGRMALSLHDGIAAWVDNGKGQAGFKHVFPVAIVLVERLKCVHTGKEQVKIAWHMDDVWHYQMVDRKVIADTRDIVSLASFGLPITSEHKDFLVKYLSAYDFINRRCIPLIQV</sequence>
<dbReference type="Pfam" id="PF08708">
    <property type="entry name" value="PriCT_1"/>
    <property type="match status" value="1"/>
</dbReference>
<feature type="non-terminal residue" evidence="2">
    <location>
        <position position="230"/>
    </location>
</feature>
<dbReference type="OrthoDB" id="158067at2"/>
<dbReference type="InterPro" id="IPR014820">
    <property type="entry name" value="PriCT_1"/>
</dbReference>
<accession>A0A7C9N7S8</accession>
<dbReference type="RefSeq" id="WP_160964305.1">
    <property type="nucleotide sequence ID" value="NZ_WVUD01000122.1"/>
</dbReference>
<gene>
    <name evidence="2" type="ORF">GTA51_20375</name>
</gene>
<name>A0A7C9N7S8_9BACT</name>
<dbReference type="AlphaFoldDB" id="A0A7C9N7S8"/>
<dbReference type="EMBL" id="WVUD01000122">
    <property type="protein sequence ID" value="MYL85435.1"/>
    <property type="molecule type" value="Genomic_DNA"/>
</dbReference>
<comment type="caution">
    <text evidence="2">The sequence shown here is derived from an EMBL/GenBank/DDBJ whole genome shotgun (WGS) entry which is preliminary data.</text>
</comment>
<organism evidence="2 3">
    <name type="scientific">Solidesulfovibrio aerotolerans</name>
    <dbReference type="NCBI Taxonomy" id="295255"/>
    <lineage>
        <taxon>Bacteria</taxon>
        <taxon>Pseudomonadati</taxon>
        <taxon>Thermodesulfobacteriota</taxon>
        <taxon>Desulfovibrionia</taxon>
        <taxon>Desulfovibrionales</taxon>
        <taxon>Desulfovibrionaceae</taxon>
        <taxon>Solidesulfovibrio</taxon>
    </lineage>
</organism>
<evidence type="ECO:0000259" key="1">
    <source>
        <dbReference type="SMART" id="SM00942"/>
    </source>
</evidence>
<evidence type="ECO:0000313" key="3">
    <source>
        <dbReference type="Proteomes" id="UP000482487"/>
    </source>
</evidence>
<dbReference type="Proteomes" id="UP000482487">
    <property type="component" value="Unassembled WGS sequence"/>
</dbReference>
<reference evidence="2 3" key="1">
    <citation type="submission" date="2020-01" db="EMBL/GenBank/DDBJ databases">
        <title>Genome sequence of Desulfovibrio aerotolerans DSM 16695(T).</title>
        <authorList>
            <person name="Karnachuk O."/>
            <person name="Avakyan M."/>
            <person name="Mardanov A."/>
            <person name="Kadnikov V."/>
            <person name="Ravin N."/>
        </authorList>
    </citation>
    <scope>NUCLEOTIDE SEQUENCE [LARGE SCALE GENOMIC DNA]</scope>
    <source>
        <strain evidence="2 3">DSM 16695</strain>
    </source>
</reference>
<protein>
    <submittedName>
        <fullName evidence="2">DUF927 domain-containing protein</fullName>
    </submittedName>
</protein>
<evidence type="ECO:0000313" key="2">
    <source>
        <dbReference type="EMBL" id="MYL85435.1"/>
    </source>
</evidence>
<proteinExistence type="predicted"/>
<feature type="domain" description="Primase C-terminal 1" evidence="1">
    <location>
        <begin position="1"/>
        <end position="67"/>
    </location>
</feature>